<dbReference type="EMBL" id="BAAAPH010000009">
    <property type="protein sequence ID" value="GAA1573815.1"/>
    <property type="molecule type" value="Genomic_DNA"/>
</dbReference>
<evidence type="ECO:0000313" key="2">
    <source>
        <dbReference type="EMBL" id="GAA1573815.1"/>
    </source>
</evidence>
<evidence type="ECO:0000313" key="3">
    <source>
        <dbReference type="Proteomes" id="UP001501705"/>
    </source>
</evidence>
<keyword evidence="3" id="KW-1185">Reference proteome</keyword>
<organism evidence="2 3">
    <name type="scientific">Kribbella hippodromi</name>
    <dbReference type="NCBI Taxonomy" id="434347"/>
    <lineage>
        <taxon>Bacteria</taxon>
        <taxon>Bacillati</taxon>
        <taxon>Actinomycetota</taxon>
        <taxon>Actinomycetes</taxon>
        <taxon>Propionibacteriales</taxon>
        <taxon>Kribbellaceae</taxon>
        <taxon>Kribbella</taxon>
    </lineage>
</organism>
<reference evidence="3" key="1">
    <citation type="journal article" date="2019" name="Int. J. Syst. Evol. Microbiol.">
        <title>The Global Catalogue of Microorganisms (GCM) 10K type strain sequencing project: providing services to taxonomists for standard genome sequencing and annotation.</title>
        <authorList>
            <consortium name="The Broad Institute Genomics Platform"/>
            <consortium name="The Broad Institute Genome Sequencing Center for Infectious Disease"/>
            <person name="Wu L."/>
            <person name="Ma J."/>
        </authorList>
    </citation>
    <scope>NUCLEOTIDE SEQUENCE [LARGE SCALE GENOMIC DNA]</scope>
    <source>
        <strain evidence="3">JCM 15572</strain>
    </source>
</reference>
<proteinExistence type="predicted"/>
<feature type="transmembrane region" description="Helical" evidence="1">
    <location>
        <begin position="121"/>
        <end position="140"/>
    </location>
</feature>
<keyword evidence="1" id="KW-1133">Transmembrane helix</keyword>
<accession>A0ABP4PBG9</accession>
<evidence type="ECO:0000256" key="1">
    <source>
        <dbReference type="SAM" id="Phobius"/>
    </source>
</evidence>
<keyword evidence="1" id="KW-0812">Transmembrane</keyword>
<feature type="transmembrane region" description="Helical" evidence="1">
    <location>
        <begin position="38"/>
        <end position="62"/>
    </location>
</feature>
<name>A0ABP4PBG9_9ACTN</name>
<comment type="caution">
    <text evidence="2">The sequence shown here is derived from an EMBL/GenBank/DDBJ whole genome shotgun (WGS) entry which is preliminary data.</text>
</comment>
<feature type="transmembrane region" description="Helical" evidence="1">
    <location>
        <begin position="82"/>
        <end position="100"/>
    </location>
</feature>
<keyword evidence="1" id="KW-0472">Membrane</keyword>
<dbReference type="Proteomes" id="UP001501705">
    <property type="component" value="Unassembled WGS sequence"/>
</dbReference>
<sequence length="191" mass="19618">MTQEDTIVDRRPAEVHADERPVLPTELVEDRGARGATFFGWLVAIGLVALLTGIVGAIAAAVDYAATFNWNDVTGNAGTAGTIGIASGAVLLLILAIAYYNGGYVAGRLARTGGVRHGFGVWLIGVIVTAIVAGIGWLAGSQYDVLHRMSLPSLPIADRTLTTGGLIALAAAVVITLIASVLGGKSGQRRA</sequence>
<dbReference type="RefSeq" id="WP_344234412.1">
    <property type="nucleotide sequence ID" value="NZ_BAAAPH010000009.1"/>
</dbReference>
<gene>
    <name evidence="2" type="ORF">GCM10009804_33100</name>
</gene>
<feature type="transmembrane region" description="Helical" evidence="1">
    <location>
        <begin position="160"/>
        <end position="182"/>
    </location>
</feature>
<evidence type="ECO:0008006" key="4">
    <source>
        <dbReference type="Google" id="ProtNLM"/>
    </source>
</evidence>
<protein>
    <recommendedName>
        <fullName evidence="4">Major facilitator superfamily (MFS) profile domain-containing protein</fullName>
    </recommendedName>
</protein>